<dbReference type="Pfam" id="PF00990">
    <property type="entry name" value="GGDEF"/>
    <property type="match status" value="1"/>
</dbReference>
<protein>
    <submittedName>
        <fullName evidence="4">EAL domain-containing protein</fullName>
    </submittedName>
</protein>
<dbReference type="EMBL" id="JASTZU010000058">
    <property type="protein sequence ID" value="MDL4842290.1"/>
    <property type="molecule type" value="Genomic_DNA"/>
</dbReference>
<feature type="domain" description="GGDEF" evidence="3">
    <location>
        <begin position="356"/>
        <end position="488"/>
    </location>
</feature>
<evidence type="ECO:0000313" key="5">
    <source>
        <dbReference type="Proteomes" id="UP001235343"/>
    </source>
</evidence>
<dbReference type="PANTHER" id="PTHR44757">
    <property type="entry name" value="DIGUANYLATE CYCLASE DGCP"/>
    <property type="match status" value="1"/>
</dbReference>
<dbReference type="Pfam" id="PF00563">
    <property type="entry name" value="EAL"/>
    <property type="match status" value="1"/>
</dbReference>
<dbReference type="InterPro" id="IPR043128">
    <property type="entry name" value="Rev_trsase/Diguanyl_cyclase"/>
</dbReference>
<name>A0ABT7LCH4_9BACI</name>
<dbReference type="SUPFAM" id="SSF55073">
    <property type="entry name" value="Nucleotide cyclase"/>
    <property type="match status" value="1"/>
</dbReference>
<dbReference type="SMART" id="SM00267">
    <property type="entry name" value="GGDEF"/>
    <property type="match status" value="1"/>
</dbReference>
<feature type="transmembrane region" description="Helical" evidence="1">
    <location>
        <begin position="31"/>
        <end position="53"/>
    </location>
</feature>
<feature type="transmembrane region" description="Helical" evidence="1">
    <location>
        <begin position="65"/>
        <end position="86"/>
    </location>
</feature>
<gene>
    <name evidence="4" type="ORF">QQS35_17770</name>
</gene>
<feature type="transmembrane region" description="Helical" evidence="1">
    <location>
        <begin position="269"/>
        <end position="287"/>
    </location>
</feature>
<keyword evidence="1" id="KW-1133">Transmembrane helix</keyword>
<reference evidence="4 5" key="1">
    <citation type="submission" date="2023-06" db="EMBL/GenBank/DDBJ databases">
        <title>Aquibacillus rhizosphaerae LR5S19.</title>
        <authorList>
            <person name="Sun J.-Q."/>
        </authorList>
    </citation>
    <scope>NUCLEOTIDE SEQUENCE [LARGE SCALE GENOMIC DNA]</scope>
    <source>
        <strain evidence="4 5">LR5S19</strain>
    </source>
</reference>
<feature type="transmembrane region" description="Helical" evidence="1">
    <location>
        <begin position="7"/>
        <end position="25"/>
    </location>
</feature>
<dbReference type="PROSITE" id="PS50887">
    <property type="entry name" value="GGDEF"/>
    <property type="match status" value="1"/>
</dbReference>
<feature type="transmembrane region" description="Helical" evidence="1">
    <location>
        <begin position="197"/>
        <end position="217"/>
    </location>
</feature>
<dbReference type="CDD" id="cd01948">
    <property type="entry name" value="EAL"/>
    <property type="match status" value="1"/>
</dbReference>
<dbReference type="InterPro" id="IPR035919">
    <property type="entry name" value="EAL_sf"/>
</dbReference>
<comment type="caution">
    <text evidence="4">The sequence shown here is derived from an EMBL/GenBank/DDBJ whole genome shotgun (WGS) entry which is preliminary data.</text>
</comment>
<dbReference type="InterPro" id="IPR001633">
    <property type="entry name" value="EAL_dom"/>
</dbReference>
<dbReference type="PANTHER" id="PTHR44757:SF2">
    <property type="entry name" value="BIOFILM ARCHITECTURE MAINTENANCE PROTEIN MBAA"/>
    <property type="match status" value="1"/>
</dbReference>
<dbReference type="RefSeq" id="WP_285933572.1">
    <property type="nucleotide sequence ID" value="NZ_JASTZU010000058.1"/>
</dbReference>
<keyword evidence="1" id="KW-0472">Membrane</keyword>
<feature type="transmembrane region" description="Helical" evidence="1">
    <location>
        <begin position="229"/>
        <end position="248"/>
    </location>
</feature>
<dbReference type="NCBIfam" id="TIGR00254">
    <property type="entry name" value="GGDEF"/>
    <property type="match status" value="1"/>
</dbReference>
<evidence type="ECO:0000259" key="2">
    <source>
        <dbReference type="PROSITE" id="PS50883"/>
    </source>
</evidence>
<dbReference type="Proteomes" id="UP001235343">
    <property type="component" value="Unassembled WGS sequence"/>
</dbReference>
<organism evidence="4 5">
    <name type="scientific">Aquibacillus rhizosphaerae</name>
    <dbReference type="NCBI Taxonomy" id="3051431"/>
    <lineage>
        <taxon>Bacteria</taxon>
        <taxon>Bacillati</taxon>
        <taxon>Bacillota</taxon>
        <taxon>Bacilli</taxon>
        <taxon>Bacillales</taxon>
        <taxon>Bacillaceae</taxon>
        <taxon>Aquibacillus</taxon>
    </lineage>
</organism>
<proteinExistence type="predicted"/>
<dbReference type="InterPro" id="IPR000160">
    <property type="entry name" value="GGDEF_dom"/>
</dbReference>
<dbReference type="Gene3D" id="3.20.20.450">
    <property type="entry name" value="EAL domain"/>
    <property type="match status" value="1"/>
</dbReference>
<feature type="transmembrane region" description="Helical" evidence="1">
    <location>
        <begin position="98"/>
        <end position="119"/>
    </location>
</feature>
<evidence type="ECO:0000313" key="4">
    <source>
        <dbReference type="EMBL" id="MDL4842290.1"/>
    </source>
</evidence>
<dbReference type="CDD" id="cd01949">
    <property type="entry name" value="GGDEF"/>
    <property type="match status" value="1"/>
</dbReference>
<dbReference type="Gene3D" id="3.30.70.270">
    <property type="match status" value="1"/>
</dbReference>
<dbReference type="InterPro" id="IPR052155">
    <property type="entry name" value="Biofilm_reg_signaling"/>
</dbReference>
<accession>A0ABT7LCH4</accession>
<evidence type="ECO:0000256" key="1">
    <source>
        <dbReference type="SAM" id="Phobius"/>
    </source>
</evidence>
<keyword evidence="1" id="KW-0812">Transmembrane</keyword>
<dbReference type="SMART" id="SM00052">
    <property type="entry name" value="EAL"/>
    <property type="match status" value="1"/>
</dbReference>
<keyword evidence="5" id="KW-1185">Reference proteome</keyword>
<dbReference type="PROSITE" id="PS50883">
    <property type="entry name" value="EAL"/>
    <property type="match status" value="1"/>
</dbReference>
<feature type="transmembrane region" description="Helical" evidence="1">
    <location>
        <begin position="131"/>
        <end position="151"/>
    </location>
</feature>
<evidence type="ECO:0000259" key="3">
    <source>
        <dbReference type="PROSITE" id="PS50887"/>
    </source>
</evidence>
<feature type="transmembrane region" description="Helical" evidence="1">
    <location>
        <begin position="163"/>
        <end position="188"/>
    </location>
</feature>
<feature type="domain" description="EAL" evidence="2">
    <location>
        <begin position="497"/>
        <end position="749"/>
    </location>
</feature>
<sequence>MISTKGSALLFFIIISIIYFGWVIIFYDNNWMRSLAATGAPILIGTLSLSWLFKAYRTTTNNQRYFWLLLTIGLLFYIISNSHWLYLQLTQGQIEYSAVSYVLWLISYIVFIIALIYKIKIIHTTISTSTYIFNIFVFMAFAASVSIHFLINPALAYADYSLFTTITTIAYPIFDLTILFTITILYYLSKHSKEKKIMLFIIVGFVTHVVADSWYAYLAITDGYQPGNLIDFIYIVGLMLIGFAGLLAQENVVEPKWQIKDYFQGRETYFPYLSVIILLILVIQSYQWALNPLSIGLSITFFMIIGRQLFIMEKNKNLANQYKYLAFHDSLTGLKNRNSFKEELSEIMGRTKVEHGSLALIIIDLDRFKNINDTLGHFVGDYILKETSKRLSESLHVDERIYRISGDEFVVVVPNASEQGCVRTAELILAVFHNPYIIHNHEVSITPSMGISIYPNNGDNGDTLLKNADAAMYVAKENGKNNYQFFDSELNEITARKMKLDTELRRAIKRNQLTLVYQPKVELCTGKTIGMEALLRWNHPQLGFISPVEFIPVAEETAQIVNIGKWVLETACKQTKIWHDSGFPYLCVSVNVSVLQFRQHDFVDKVKTVLETTGLSPEFLELEITESIMQNVNESKVVLHKLRDLGVKTSIDDFGTGYSSLHILKELPIDTIKIDKTFIDDIDEHAHSAMVKTIVDLGLNLNLNVVAEGIEYQYQAHALVGYKCGYGQGYLFSKPANPVEFEKYLASDNRSFFKHVN</sequence>
<dbReference type="InterPro" id="IPR029787">
    <property type="entry name" value="Nucleotide_cyclase"/>
</dbReference>
<dbReference type="SUPFAM" id="SSF141868">
    <property type="entry name" value="EAL domain-like"/>
    <property type="match status" value="1"/>
</dbReference>